<evidence type="ECO:0000313" key="3">
    <source>
        <dbReference type="Proteomes" id="UP000318126"/>
    </source>
</evidence>
<comment type="caution">
    <text evidence="2">The sequence shown here is derived from an EMBL/GenBank/DDBJ whole genome shotgun (WGS) entry which is preliminary data.</text>
</comment>
<evidence type="ECO:0000313" key="2">
    <source>
        <dbReference type="EMBL" id="TRY12405.1"/>
    </source>
</evidence>
<keyword evidence="1" id="KW-0472">Membrane</keyword>
<accession>A0A553JIZ3</accession>
<protein>
    <submittedName>
        <fullName evidence="2">DUF2975 domain-containing protein</fullName>
    </submittedName>
</protein>
<sequence length="171" mass="20136">MNPNMKQLMKLSGFFRVFVLIATAVVVVYLGYSYLIEGEIRFSTSHLFLEAWHDERASKGILLAIQIPLFLTLLIGVYWLQKLLSYYQQGLFFGRESMHCYLWLIWLKVFDFVLEMVQPLVTGFYHRSIFKESSIELPIDFGDFTTILLMLIIVYLLKAAKEIEEENREFI</sequence>
<feature type="transmembrane region" description="Helical" evidence="1">
    <location>
        <begin position="101"/>
        <end position="121"/>
    </location>
</feature>
<organism evidence="2 3">
    <name type="scientific">Shewanella hanedai</name>
    <name type="common">Alteromonas hanedai</name>
    <dbReference type="NCBI Taxonomy" id="25"/>
    <lineage>
        <taxon>Bacteria</taxon>
        <taxon>Pseudomonadati</taxon>
        <taxon>Pseudomonadota</taxon>
        <taxon>Gammaproteobacteria</taxon>
        <taxon>Alteromonadales</taxon>
        <taxon>Shewanellaceae</taxon>
        <taxon>Shewanella</taxon>
    </lineage>
</organism>
<keyword evidence="1" id="KW-0812">Transmembrane</keyword>
<feature type="transmembrane region" description="Helical" evidence="1">
    <location>
        <begin position="61"/>
        <end position="80"/>
    </location>
</feature>
<evidence type="ECO:0000256" key="1">
    <source>
        <dbReference type="SAM" id="Phobius"/>
    </source>
</evidence>
<name>A0A553JIZ3_SHEHA</name>
<dbReference type="OrthoDB" id="6298511at2"/>
<dbReference type="Proteomes" id="UP000318126">
    <property type="component" value="Unassembled WGS sequence"/>
</dbReference>
<gene>
    <name evidence="2" type="ORF">FN961_20990</name>
</gene>
<dbReference type="EMBL" id="VKGK01000034">
    <property type="protein sequence ID" value="TRY12405.1"/>
    <property type="molecule type" value="Genomic_DNA"/>
</dbReference>
<proteinExistence type="predicted"/>
<reference evidence="3" key="1">
    <citation type="submission" date="2019-07" db="EMBL/GenBank/DDBJ databases">
        <title>Shewanella sp. YLB-08 draft genomic sequence.</title>
        <authorList>
            <person name="Yu L."/>
        </authorList>
    </citation>
    <scope>NUCLEOTIDE SEQUENCE [LARGE SCALE GENOMIC DNA]</scope>
    <source>
        <strain evidence="3">JCM 20706</strain>
    </source>
</reference>
<keyword evidence="3" id="KW-1185">Reference proteome</keyword>
<feature type="transmembrane region" description="Helical" evidence="1">
    <location>
        <begin position="12"/>
        <end position="32"/>
    </location>
</feature>
<feature type="transmembrane region" description="Helical" evidence="1">
    <location>
        <begin position="141"/>
        <end position="160"/>
    </location>
</feature>
<dbReference type="AlphaFoldDB" id="A0A553JIZ3"/>
<dbReference type="RefSeq" id="WP_144042126.1">
    <property type="nucleotide sequence ID" value="NZ_BMPL01000034.1"/>
</dbReference>
<keyword evidence="1" id="KW-1133">Transmembrane helix</keyword>